<feature type="chain" id="PRO_5046053248" description="L,D-TPase catalytic domain-containing protein" evidence="8">
    <location>
        <begin position="23"/>
        <end position="214"/>
    </location>
</feature>
<comment type="similarity">
    <text evidence="2">Belongs to the YkuD family.</text>
</comment>
<evidence type="ECO:0000313" key="10">
    <source>
        <dbReference type="EMBL" id="THG41736.1"/>
    </source>
</evidence>
<evidence type="ECO:0000256" key="1">
    <source>
        <dbReference type="ARBA" id="ARBA00004752"/>
    </source>
</evidence>
<evidence type="ECO:0000259" key="9">
    <source>
        <dbReference type="PROSITE" id="PS52029"/>
    </source>
</evidence>
<keyword evidence="4 7" id="KW-0133">Cell shape</keyword>
<accession>A0ABY2QLE1</accession>
<evidence type="ECO:0000256" key="4">
    <source>
        <dbReference type="ARBA" id="ARBA00022960"/>
    </source>
</evidence>
<evidence type="ECO:0000256" key="8">
    <source>
        <dbReference type="SAM" id="SignalP"/>
    </source>
</evidence>
<dbReference type="InterPro" id="IPR038063">
    <property type="entry name" value="Transpep_catalytic_dom"/>
</dbReference>
<keyword evidence="6 7" id="KW-0961">Cell wall biogenesis/degradation</keyword>
<dbReference type="InterPro" id="IPR050979">
    <property type="entry name" value="LD-transpeptidase"/>
</dbReference>
<evidence type="ECO:0000256" key="3">
    <source>
        <dbReference type="ARBA" id="ARBA00022679"/>
    </source>
</evidence>
<feature type="domain" description="L,D-TPase catalytic" evidence="9">
    <location>
        <begin position="69"/>
        <end position="178"/>
    </location>
</feature>
<keyword evidence="11" id="KW-1185">Reference proteome</keyword>
<sequence>MIRALLPAAFGLAAITSMPALAETSTSTATATAGSASHVTSSAVALVEAAATLTPGKYLWENDVAAGPVSILISIPDQKAYVYRGDALVAVSTVSTGKEGKETPVGVFTILQKKEMHRSNLYDNAPMPFMQRLTWDGIAIHAGKNPGFPASHGCIRVPASFAKKLFAATEMGATVEVTDVSYSGDMPAPRSDAQMTIAANEAAIKGGATEIASR</sequence>
<organism evidence="10 11">
    <name type="scientific">Sphingomonas olei</name>
    <dbReference type="NCBI Taxonomy" id="1886787"/>
    <lineage>
        <taxon>Bacteria</taxon>
        <taxon>Pseudomonadati</taxon>
        <taxon>Pseudomonadota</taxon>
        <taxon>Alphaproteobacteria</taxon>
        <taxon>Sphingomonadales</taxon>
        <taxon>Sphingomonadaceae</taxon>
        <taxon>Sphingomonas</taxon>
    </lineage>
</organism>
<dbReference type="EMBL" id="SSTI01000002">
    <property type="protein sequence ID" value="THG41736.1"/>
    <property type="molecule type" value="Genomic_DNA"/>
</dbReference>
<keyword evidence="8" id="KW-0732">Signal</keyword>
<evidence type="ECO:0000256" key="7">
    <source>
        <dbReference type="PROSITE-ProRule" id="PRU01373"/>
    </source>
</evidence>
<keyword evidence="3" id="KW-0808">Transferase</keyword>
<comment type="pathway">
    <text evidence="1 7">Cell wall biogenesis; peptidoglycan biosynthesis.</text>
</comment>
<name>A0ABY2QLE1_9SPHN</name>
<feature type="active site" description="Nucleophile" evidence="7">
    <location>
        <position position="154"/>
    </location>
</feature>
<dbReference type="Proteomes" id="UP000308038">
    <property type="component" value="Unassembled WGS sequence"/>
</dbReference>
<feature type="signal peptide" evidence="8">
    <location>
        <begin position="1"/>
        <end position="22"/>
    </location>
</feature>
<protein>
    <recommendedName>
        <fullName evidence="9">L,D-TPase catalytic domain-containing protein</fullName>
    </recommendedName>
</protein>
<comment type="caution">
    <text evidence="10">The sequence shown here is derived from an EMBL/GenBank/DDBJ whole genome shotgun (WGS) entry which is preliminary data.</text>
</comment>
<evidence type="ECO:0000256" key="6">
    <source>
        <dbReference type="ARBA" id="ARBA00023316"/>
    </source>
</evidence>
<keyword evidence="5 7" id="KW-0573">Peptidoglycan synthesis</keyword>
<dbReference type="PANTHER" id="PTHR30582">
    <property type="entry name" value="L,D-TRANSPEPTIDASE"/>
    <property type="match status" value="1"/>
</dbReference>
<dbReference type="SUPFAM" id="SSF141523">
    <property type="entry name" value="L,D-transpeptidase catalytic domain-like"/>
    <property type="match status" value="1"/>
</dbReference>
<dbReference type="Gene3D" id="2.40.440.10">
    <property type="entry name" value="L,D-transpeptidase catalytic domain-like"/>
    <property type="match status" value="1"/>
</dbReference>
<dbReference type="PANTHER" id="PTHR30582:SF2">
    <property type="entry name" value="L,D-TRANSPEPTIDASE YCIB-RELATED"/>
    <property type="match status" value="1"/>
</dbReference>
<gene>
    <name evidence="10" type="ORF">E5988_02975</name>
</gene>
<evidence type="ECO:0000256" key="2">
    <source>
        <dbReference type="ARBA" id="ARBA00005992"/>
    </source>
</evidence>
<evidence type="ECO:0000313" key="11">
    <source>
        <dbReference type="Proteomes" id="UP000308038"/>
    </source>
</evidence>
<dbReference type="NCBIfam" id="NF004785">
    <property type="entry name" value="PRK06132.1-2"/>
    <property type="match status" value="1"/>
</dbReference>
<dbReference type="PROSITE" id="PS52029">
    <property type="entry name" value="LD_TPASE"/>
    <property type="match status" value="1"/>
</dbReference>
<reference evidence="10 11" key="1">
    <citation type="submission" date="2019-04" db="EMBL/GenBank/DDBJ databases">
        <title>Microbes associate with the intestines of laboratory mice.</title>
        <authorList>
            <person name="Navarre W."/>
            <person name="Wong E."/>
            <person name="Huang K.C."/>
            <person name="Tropini C."/>
            <person name="Ng K."/>
            <person name="Yu B."/>
        </authorList>
    </citation>
    <scope>NUCLEOTIDE SEQUENCE [LARGE SCALE GENOMIC DNA]</scope>
    <source>
        <strain evidence="10 11">NM83_B4-11</strain>
    </source>
</reference>
<dbReference type="Pfam" id="PF03734">
    <property type="entry name" value="YkuD"/>
    <property type="match status" value="1"/>
</dbReference>
<evidence type="ECO:0000256" key="5">
    <source>
        <dbReference type="ARBA" id="ARBA00022984"/>
    </source>
</evidence>
<dbReference type="CDD" id="cd16913">
    <property type="entry name" value="YkuD_like"/>
    <property type="match status" value="1"/>
</dbReference>
<feature type="active site" description="Proton donor/acceptor" evidence="7">
    <location>
        <position position="141"/>
    </location>
</feature>
<proteinExistence type="inferred from homology"/>
<dbReference type="InterPro" id="IPR005490">
    <property type="entry name" value="LD_TPept_cat_dom"/>
</dbReference>